<feature type="domain" description="Transcription regulator TrmB N-terminal" evidence="2">
    <location>
        <begin position="17"/>
        <end position="79"/>
    </location>
</feature>
<protein>
    <submittedName>
        <fullName evidence="4">Putative transcriptional regulator</fullName>
    </submittedName>
</protein>
<accession>M0D8W5</accession>
<dbReference type="Gene3D" id="3.30.870.10">
    <property type="entry name" value="Endonuclease Chain A"/>
    <property type="match status" value="1"/>
</dbReference>
<keyword evidence="5" id="KW-1185">Reference proteome</keyword>
<dbReference type="InterPro" id="IPR002831">
    <property type="entry name" value="Tscrpt_reg_TrmB_N"/>
</dbReference>
<dbReference type="eggNOG" id="arCOG02037">
    <property type="taxonomic scope" value="Archaea"/>
</dbReference>
<gene>
    <name evidence="4" type="ORF">C474_09889</name>
</gene>
<dbReference type="Pfam" id="PF11495">
    <property type="entry name" value="Regulator_TrmB"/>
    <property type="match status" value="1"/>
</dbReference>
<dbReference type="EMBL" id="AOIV01000023">
    <property type="protein sequence ID" value="ELZ31137.1"/>
    <property type="molecule type" value="Genomic_DNA"/>
</dbReference>
<organism evidence="4 5">
    <name type="scientific">Halogeometricum pallidum JCM 14848</name>
    <dbReference type="NCBI Taxonomy" id="1227487"/>
    <lineage>
        <taxon>Archaea</taxon>
        <taxon>Methanobacteriati</taxon>
        <taxon>Methanobacteriota</taxon>
        <taxon>Stenosarchaea group</taxon>
        <taxon>Halobacteria</taxon>
        <taxon>Halobacteriales</taxon>
        <taxon>Haloferacaceae</taxon>
        <taxon>Halogeometricum</taxon>
    </lineage>
</organism>
<evidence type="ECO:0000313" key="5">
    <source>
        <dbReference type="Proteomes" id="UP000011513"/>
    </source>
</evidence>
<dbReference type="PATRIC" id="fig|1227487.5.peg.1993"/>
<feature type="domain" description="Transcription regulator TrmB C-terminal" evidence="3">
    <location>
        <begin position="120"/>
        <end position="182"/>
    </location>
</feature>
<comment type="similarity">
    <text evidence="1">Belongs to the transcriptional regulator TrmB family.</text>
</comment>
<proteinExistence type="inferred from homology"/>
<name>M0D8W5_HALPD</name>
<dbReference type="OrthoDB" id="30795at2157"/>
<evidence type="ECO:0000259" key="3">
    <source>
        <dbReference type="Pfam" id="PF11495"/>
    </source>
</evidence>
<dbReference type="RefSeq" id="WP_008386290.1">
    <property type="nucleotide sequence ID" value="NZ_AOIV01000023.1"/>
</dbReference>
<dbReference type="InterPro" id="IPR036388">
    <property type="entry name" value="WH-like_DNA-bd_sf"/>
</dbReference>
<dbReference type="CDD" id="cd09124">
    <property type="entry name" value="PLDc_like_TrmB_middle"/>
    <property type="match status" value="1"/>
</dbReference>
<sequence>MSPDSSDDPHAVAVEQLESLGLSAYAARTFVALDSIERGTAQEISDVSEVPRTRVYDAVEELRGRDLVDVQQSSPKQFWSVSGETARRRFEREYTHRLDTLSDALDAIETPPRTTEQRGVWTVTGRETVTDRLVEFIDEATEEIVFMTVEELLSEEIVDRLRAAGRRGVSVRLAGLSPSVRDDIRAKVPEAEPFESLWAWSETPAGRRLMVDREKTLVSVLVDGDSHHPPEPRDETAIWGTGETNGLVVVLKAMFTWELERDGADGVDGAS</sequence>
<dbReference type="InParanoid" id="M0D8W5"/>
<dbReference type="Proteomes" id="UP000011513">
    <property type="component" value="Unassembled WGS sequence"/>
</dbReference>
<dbReference type="Gene3D" id="1.10.10.10">
    <property type="entry name" value="Winged helix-like DNA-binding domain superfamily/Winged helix DNA-binding domain"/>
    <property type="match status" value="1"/>
</dbReference>
<dbReference type="PANTHER" id="PTHR34293">
    <property type="entry name" value="HTH-TYPE TRANSCRIPTIONAL REGULATOR TRMBL2"/>
    <property type="match status" value="1"/>
</dbReference>
<evidence type="ECO:0000313" key="4">
    <source>
        <dbReference type="EMBL" id="ELZ31137.1"/>
    </source>
</evidence>
<dbReference type="InterPro" id="IPR051797">
    <property type="entry name" value="TrmB-like"/>
</dbReference>
<dbReference type="InterPro" id="IPR021586">
    <property type="entry name" value="Tscrpt_reg_TrmB_C"/>
</dbReference>
<dbReference type="Pfam" id="PF01978">
    <property type="entry name" value="TrmB"/>
    <property type="match status" value="1"/>
</dbReference>
<evidence type="ECO:0000259" key="2">
    <source>
        <dbReference type="Pfam" id="PF01978"/>
    </source>
</evidence>
<comment type="caution">
    <text evidence="4">The sequence shown here is derived from an EMBL/GenBank/DDBJ whole genome shotgun (WGS) entry which is preliminary data.</text>
</comment>
<dbReference type="PANTHER" id="PTHR34293:SF1">
    <property type="entry name" value="HTH-TYPE TRANSCRIPTIONAL REGULATOR TRMBL2"/>
    <property type="match status" value="1"/>
</dbReference>
<reference evidence="4 5" key="1">
    <citation type="journal article" date="2014" name="PLoS Genet.">
        <title>Phylogenetically driven sequencing of extremely halophilic archaea reveals strategies for static and dynamic osmo-response.</title>
        <authorList>
            <person name="Becker E.A."/>
            <person name="Seitzer P.M."/>
            <person name="Tritt A."/>
            <person name="Larsen D."/>
            <person name="Krusor M."/>
            <person name="Yao A.I."/>
            <person name="Wu D."/>
            <person name="Madern D."/>
            <person name="Eisen J.A."/>
            <person name="Darling A.E."/>
            <person name="Facciotti M.T."/>
        </authorList>
    </citation>
    <scope>NUCLEOTIDE SEQUENCE [LARGE SCALE GENOMIC DNA]</scope>
    <source>
        <strain evidence="4 5">JCM 14848</strain>
    </source>
</reference>
<dbReference type="SUPFAM" id="SSF56024">
    <property type="entry name" value="Phospholipase D/nuclease"/>
    <property type="match status" value="1"/>
</dbReference>
<dbReference type="AlphaFoldDB" id="M0D8W5"/>
<evidence type="ECO:0000256" key="1">
    <source>
        <dbReference type="ARBA" id="ARBA00007287"/>
    </source>
</evidence>